<dbReference type="AlphaFoldDB" id="A0A2F0PGN4"/>
<protein>
    <recommendedName>
        <fullName evidence="4 7">dTDP-4-dehydrorhamnose 3,5-epimerase</fullName>
        <ecNumber evidence="3 7">5.1.3.13</ecNumber>
    </recommendedName>
    <alternativeName>
        <fullName evidence="7">Thymidine diphospho-4-keto-rhamnose 3,5-epimerase</fullName>
    </alternativeName>
</protein>
<comment type="catalytic activity">
    <reaction evidence="1 7">
        <text>dTDP-4-dehydro-6-deoxy-alpha-D-glucose = dTDP-4-dehydro-beta-L-rhamnose</text>
        <dbReference type="Rhea" id="RHEA:16969"/>
        <dbReference type="ChEBI" id="CHEBI:57649"/>
        <dbReference type="ChEBI" id="CHEBI:62830"/>
        <dbReference type="EC" id="5.1.3.13"/>
    </reaction>
</comment>
<name>A0A2F0PGN4_SERMA</name>
<dbReference type="InterPro" id="IPR014710">
    <property type="entry name" value="RmlC-like_jellyroll"/>
</dbReference>
<keyword evidence="7" id="KW-0413">Isomerase</keyword>
<evidence type="ECO:0000313" key="8">
    <source>
        <dbReference type="EMBL" id="OCO83248.1"/>
    </source>
</evidence>
<dbReference type="CDD" id="cd00438">
    <property type="entry name" value="cupin_RmlC"/>
    <property type="match status" value="1"/>
</dbReference>
<dbReference type="EMBL" id="LJEX02000105">
    <property type="protein sequence ID" value="OCO83248.1"/>
    <property type="molecule type" value="Genomic_DNA"/>
</dbReference>
<evidence type="ECO:0000256" key="5">
    <source>
        <dbReference type="PIRSR" id="PIRSR600888-1"/>
    </source>
</evidence>
<evidence type="ECO:0000256" key="3">
    <source>
        <dbReference type="ARBA" id="ARBA00012098"/>
    </source>
</evidence>
<evidence type="ECO:0000256" key="4">
    <source>
        <dbReference type="ARBA" id="ARBA00019595"/>
    </source>
</evidence>
<evidence type="ECO:0000256" key="6">
    <source>
        <dbReference type="PIRSR" id="PIRSR600888-3"/>
    </source>
</evidence>
<dbReference type="InterPro" id="IPR000888">
    <property type="entry name" value="RmlC-like"/>
</dbReference>
<dbReference type="GO" id="GO:0005829">
    <property type="term" value="C:cytosol"/>
    <property type="evidence" value="ECO:0007669"/>
    <property type="project" value="TreeGrafter"/>
</dbReference>
<feature type="site" description="Participates in a stacking interaction with the thymidine ring of dTDP-4-oxo-6-deoxyglucose" evidence="6">
    <location>
        <position position="137"/>
    </location>
</feature>
<comment type="function">
    <text evidence="2 7">Catalyzes the epimerization of the C3' and C5'positions of dTDP-6-deoxy-D-xylo-4-hexulose, forming dTDP-6-deoxy-L-lyxo-4-hexulose.</text>
</comment>
<dbReference type="UniPathway" id="UPA00124"/>
<dbReference type="GO" id="GO:0019305">
    <property type="term" value="P:dTDP-rhamnose biosynthetic process"/>
    <property type="evidence" value="ECO:0007669"/>
    <property type="project" value="UniProtKB-UniRule"/>
</dbReference>
<sequence>MKVIDTKIAGVKVIEPKIFGDRRGFFFETFQKQRYRELLDIEHDFVQDNYSRSTRGVLRGLHFQTSRPQGKLVYTLRGEVYDVVVDIRPNSPSFKQWLGINLSEDNKKQLWIPPGLAHGFLVLSDEVDFAYKCTDYYDPKNEHCLSWNDPELAIEWPIEHPQLSEKDLKGKLFSELF</sequence>
<dbReference type="Proteomes" id="UP000050489">
    <property type="component" value="Unassembled WGS sequence"/>
</dbReference>
<comment type="pathway">
    <text evidence="7">Carbohydrate biosynthesis; dTDP-L-rhamnose biosynthesis.</text>
</comment>
<dbReference type="EC" id="5.1.3.13" evidence="3 7"/>
<dbReference type="RefSeq" id="WP_055316582.1">
    <property type="nucleotide sequence ID" value="NZ_CADDTT010000010.1"/>
</dbReference>
<evidence type="ECO:0000256" key="1">
    <source>
        <dbReference type="ARBA" id="ARBA00001298"/>
    </source>
</evidence>
<evidence type="ECO:0000256" key="7">
    <source>
        <dbReference type="RuleBase" id="RU364069"/>
    </source>
</evidence>
<dbReference type="Pfam" id="PF00908">
    <property type="entry name" value="dTDP_sugar_isom"/>
    <property type="match status" value="1"/>
</dbReference>
<feature type="active site" description="Proton acceptor" evidence="5">
    <location>
        <position position="62"/>
    </location>
</feature>
<evidence type="ECO:0000256" key="2">
    <source>
        <dbReference type="ARBA" id="ARBA00001997"/>
    </source>
</evidence>
<dbReference type="GO" id="GO:0008830">
    <property type="term" value="F:dTDP-4-dehydrorhamnose 3,5-epimerase activity"/>
    <property type="evidence" value="ECO:0007669"/>
    <property type="project" value="UniProtKB-UniRule"/>
</dbReference>
<accession>A0A2F0PGN4</accession>
<comment type="caution">
    <text evidence="8">The sequence shown here is derived from an EMBL/GenBank/DDBJ whole genome shotgun (WGS) entry which is preliminary data.</text>
</comment>
<dbReference type="SUPFAM" id="SSF51182">
    <property type="entry name" value="RmlC-like cupins"/>
    <property type="match status" value="1"/>
</dbReference>
<comment type="similarity">
    <text evidence="7">Belongs to the dTDP-4-dehydrorhamnose 3,5-epimerase family.</text>
</comment>
<dbReference type="PANTHER" id="PTHR21047:SF2">
    <property type="entry name" value="THYMIDINE DIPHOSPHO-4-KETO-RHAMNOSE 3,5-EPIMERASE"/>
    <property type="match status" value="1"/>
</dbReference>
<comment type="subunit">
    <text evidence="7">Homodimer.</text>
</comment>
<reference evidence="9" key="1">
    <citation type="submission" date="2016-04" db="EMBL/GenBank/DDBJ databases">
        <authorList>
            <person name="Osei Sekyere J."/>
            <person name="Sivertsen A."/>
            <person name="Pedersen A.T."/>
            <person name="Sundsfjord A."/>
        </authorList>
    </citation>
    <scope>NUCLEOTIDE SEQUENCE [LARGE SCALE GENOMIC DNA]</scope>
    <source>
        <strain evidence="9">945174350</strain>
    </source>
</reference>
<feature type="active site" description="Proton donor" evidence="5">
    <location>
        <position position="131"/>
    </location>
</feature>
<dbReference type="GO" id="GO:0000271">
    <property type="term" value="P:polysaccharide biosynthetic process"/>
    <property type="evidence" value="ECO:0007669"/>
    <property type="project" value="TreeGrafter"/>
</dbReference>
<organism evidence="8 9">
    <name type="scientific">Serratia marcescens</name>
    <dbReference type="NCBI Taxonomy" id="615"/>
    <lineage>
        <taxon>Bacteria</taxon>
        <taxon>Pseudomonadati</taxon>
        <taxon>Pseudomonadota</taxon>
        <taxon>Gammaproteobacteria</taxon>
        <taxon>Enterobacterales</taxon>
        <taxon>Yersiniaceae</taxon>
        <taxon>Serratia</taxon>
    </lineage>
</organism>
<dbReference type="PANTHER" id="PTHR21047">
    <property type="entry name" value="DTDP-6-DEOXY-D-GLUCOSE-3,5 EPIMERASE"/>
    <property type="match status" value="1"/>
</dbReference>
<proteinExistence type="inferred from homology"/>
<dbReference type="NCBIfam" id="TIGR01221">
    <property type="entry name" value="rmlC"/>
    <property type="match status" value="1"/>
</dbReference>
<dbReference type="InterPro" id="IPR011051">
    <property type="entry name" value="RmlC_Cupin_sf"/>
</dbReference>
<evidence type="ECO:0000313" key="9">
    <source>
        <dbReference type="Proteomes" id="UP000050489"/>
    </source>
</evidence>
<dbReference type="Gene3D" id="2.60.120.10">
    <property type="entry name" value="Jelly Rolls"/>
    <property type="match status" value="1"/>
</dbReference>
<gene>
    <name evidence="8" type="ORF">AN695_0219270</name>
</gene>